<keyword evidence="1" id="KW-0732">Signal</keyword>
<feature type="chain" id="PRO_5007818965" description="Secreted protein" evidence="1">
    <location>
        <begin position="29"/>
        <end position="161"/>
    </location>
</feature>
<dbReference type="Proteomes" id="UP000218244">
    <property type="component" value="Chromosome"/>
</dbReference>
<evidence type="ECO:0000313" key="2">
    <source>
        <dbReference type="EMBL" id="BAU94734.1"/>
    </source>
</evidence>
<sequence length="161" mass="17917">MQNITRKFAAATLAASLFIPTTITVANAQSSFVSGSSEIGSSKVELSKAERFHRGYAAYGEALGHTANPSLKPYAQDVLTRALDGEFPLKYGDYYWYDAETGINYTIEVWTDAEIDYFLFKLDEWLLEAEIYPDKIPTQFALEVGTSGAEYISVIAQQYPI</sequence>
<reference evidence="2 3" key="1">
    <citation type="submission" date="2016-02" db="EMBL/GenBank/DDBJ databases">
        <title>Corynebacterium glutamicum N24 whole genome sequencing project.</title>
        <authorList>
            <person name="Matsutani M."/>
            <person name="Nangtapong N."/>
            <person name="Yakushi T."/>
            <person name="Matsushita K."/>
        </authorList>
    </citation>
    <scope>NUCLEOTIDE SEQUENCE [LARGE SCALE GENOMIC DNA]</scope>
    <source>
        <strain evidence="2 3">N24</strain>
    </source>
</reference>
<accession>A0A160PN21</accession>
<evidence type="ECO:0000256" key="1">
    <source>
        <dbReference type="SAM" id="SignalP"/>
    </source>
</evidence>
<keyword evidence="3" id="KW-1185">Reference proteome</keyword>
<feature type="signal peptide" evidence="1">
    <location>
        <begin position="1"/>
        <end position="28"/>
    </location>
</feature>
<evidence type="ECO:0000313" key="3">
    <source>
        <dbReference type="Proteomes" id="UP000218244"/>
    </source>
</evidence>
<protein>
    <recommendedName>
        <fullName evidence="4">Secreted protein</fullName>
    </recommendedName>
</protein>
<proteinExistence type="predicted"/>
<gene>
    <name evidence="2" type="ORF">N24_0472</name>
</gene>
<dbReference type="KEGG" id="csur:N24_0472"/>
<dbReference type="EMBL" id="AP017369">
    <property type="protein sequence ID" value="BAU94734.1"/>
    <property type="molecule type" value="Genomic_DNA"/>
</dbReference>
<evidence type="ECO:0008006" key="4">
    <source>
        <dbReference type="Google" id="ProtNLM"/>
    </source>
</evidence>
<dbReference type="AlphaFoldDB" id="A0A160PN21"/>
<dbReference type="RefSeq" id="WP_096454021.1">
    <property type="nucleotide sequence ID" value="NZ_AP017369.1"/>
</dbReference>
<organism evidence="2 3">
    <name type="scientific">Corynebacterium suranareeae</name>
    <dbReference type="NCBI Taxonomy" id="2506452"/>
    <lineage>
        <taxon>Bacteria</taxon>
        <taxon>Bacillati</taxon>
        <taxon>Actinomycetota</taxon>
        <taxon>Actinomycetes</taxon>
        <taxon>Mycobacteriales</taxon>
        <taxon>Corynebacteriaceae</taxon>
        <taxon>Corynebacterium</taxon>
    </lineage>
</organism>
<name>A0A160PN21_9CORY</name>